<accession>A0A0S4UWY9</accession>
<evidence type="ECO:0008006" key="4">
    <source>
        <dbReference type="Google" id="ProtNLM"/>
    </source>
</evidence>
<reference evidence="1" key="1">
    <citation type="submission" date="2015-10" db="EMBL/GenBank/DDBJ databases">
        <authorList>
            <person name="Gilbert D.G."/>
        </authorList>
    </citation>
    <scope>NUCLEOTIDE SEQUENCE</scope>
    <source>
        <strain evidence="1">Phyl III-seqv23</strain>
    </source>
</reference>
<dbReference type="InterPro" id="IPR021333">
    <property type="entry name" value="DUF2946"/>
</dbReference>
<evidence type="ECO:0000313" key="2">
    <source>
        <dbReference type="EMBL" id="CUV41058.1"/>
    </source>
</evidence>
<dbReference type="EMBL" id="LN899826">
    <property type="protein sequence ID" value="CUV41058.1"/>
    <property type="molecule type" value="Genomic_DNA"/>
</dbReference>
<dbReference type="Pfam" id="PF11162">
    <property type="entry name" value="DUF2946"/>
    <property type="match status" value="1"/>
</dbReference>
<proteinExistence type="predicted"/>
<dbReference type="EMBL" id="LN899827">
    <property type="protein sequence ID" value="CUV48183.1"/>
    <property type="molecule type" value="Genomic_DNA"/>
</dbReference>
<dbReference type="EMBL" id="LN899823">
    <property type="protein sequence ID" value="CUV26666.1"/>
    <property type="molecule type" value="Genomic_DNA"/>
</dbReference>
<protein>
    <recommendedName>
        <fullName evidence="4">DUF2946 domain-containing protein</fullName>
    </recommendedName>
</protein>
<dbReference type="AlphaFoldDB" id="A0A0S4UWY9"/>
<evidence type="ECO:0000313" key="3">
    <source>
        <dbReference type="EMBL" id="CUV48183.1"/>
    </source>
</evidence>
<name>A0A0S4UWY9_RALSL</name>
<evidence type="ECO:0000313" key="1">
    <source>
        <dbReference type="EMBL" id="CUV26666.1"/>
    </source>
</evidence>
<sequence length="130" mass="13685">MPRLSMSSARRLFVWLALLGIALHAPLPAMPHGQEVEWLASQTICSAGGMHSEGMTTWSSGNQDDSGAGHGDMLCCLFCADLGCNHAVPPAAWAFVAQRGLVFAAPALPPAGTYRHPPRFLAPARAPPLA</sequence>
<gene>
    <name evidence="1" type="ORF">RUN1744_v1_2140014</name>
    <name evidence="2" type="ORF">TF3108_v1_660001</name>
    <name evidence="3" type="ORF">TO10_v1_1930001</name>
</gene>
<organism evidence="1">
    <name type="scientific">Ralstonia solanacearum</name>
    <name type="common">Pseudomonas solanacearum</name>
    <dbReference type="NCBI Taxonomy" id="305"/>
    <lineage>
        <taxon>Bacteria</taxon>
        <taxon>Pseudomonadati</taxon>
        <taxon>Pseudomonadota</taxon>
        <taxon>Betaproteobacteria</taxon>
        <taxon>Burkholderiales</taxon>
        <taxon>Burkholderiaceae</taxon>
        <taxon>Ralstonia</taxon>
        <taxon>Ralstonia solanacearum species complex</taxon>
    </lineage>
</organism>